<evidence type="ECO:0000259" key="2">
    <source>
        <dbReference type="Pfam" id="PF14530"/>
    </source>
</evidence>
<evidence type="ECO:0000313" key="3">
    <source>
        <dbReference type="EMBL" id="MFC0676149.1"/>
    </source>
</evidence>
<reference evidence="3 4" key="1">
    <citation type="submission" date="2024-09" db="EMBL/GenBank/DDBJ databases">
        <authorList>
            <person name="Sun Q."/>
            <person name="Mori K."/>
        </authorList>
    </citation>
    <scope>NUCLEOTIDE SEQUENCE [LARGE SCALE GENOMIC DNA]</scope>
    <source>
        <strain evidence="3 4">CICC 10874</strain>
    </source>
</reference>
<organism evidence="3 4">
    <name type="scientific">Brachybacterium hainanense</name>
    <dbReference type="NCBI Taxonomy" id="1541174"/>
    <lineage>
        <taxon>Bacteria</taxon>
        <taxon>Bacillati</taxon>
        <taxon>Actinomycetota</taxon>
        <taxon>Actinomycetes</taxon>
        <taxon>Micrococcales</taxon>
        <taxon>Dermabacteraceae</taxon>
        <taxon>Brachybacterium</taxon>
    </lineage>
</organism>
<feature type="region of interest" description="Disordered" evidence="1">
    <location>
        <begin position="106"/>
        <end position="138"/>
    </location>
</feature>
<accession>A0ABV6RHW6</accession>
<comment type="caution">
    <text evidence="3">The sequence shown here is derived from an EMBL/GenBank/DDBJ whole genome shotgun (WGS) entry which is preliminary data.</text>
</comment>
<dbReference type="Proteomes" id="UP001589793">
    <property type="component" value="Unassembled WGS sequence"/>
</dbReference>
<sequence>MSVSPPPLLPASPSRRQVLRTGAAAAVVAALAACGPLRLGQPAPFTPPPVGIDDLYREDLLAAIDEALLRCSEAEDLAAEHGDLAAHLDGVLRVQRAALLTGAEAEAASTSDAGGEQPTASASSDAGGASPEPGTGDAASLVASLMTLRDLGIRAARQVSGSLARPVAAIAASAAWSSARVASLLPAAAAQLRPLPTEDEVVPTREVPEDDPPTIGAEVDFHSTIETAQRDEWFVGYVREVLAARTAGAERDAHRAASQEHRTRAQRLAEIAEEEGAPVPLREAVYPLPEALADASGAESWPDTAAHDLLVTHLALVGAAPFARRPLPILAALAEAASLGPRLAALEALPSFEEE</sequence>
<dbReference type="InterPro" id="IPR012347">
    <property type="entry name" value="Ferritin-like"/>
</dbReference>
<dbReference type="SUPFAM" id="SSF47240">
    <property type="entry name" value="Ferritin-like"/>
    <property type="match status" value="1"/>
</dbReference>
<dbReference type="PROSITE" id="PS51318">
    <property type="entry name" value="TAT"/>
    <property type="match status" value="1"/>
</dbReference>
<dbReference type="Pfam" id="PF14530">
    <property type="entry name" value="DUF4439"/>
    <property type="match status" value="1"/>
</dbReference>
<gene>
    <name evidence="3" type="ORF">ACFFF6_19550</name>
</gene>
<dbReference type="InterPro" id="IPR029447">
    <property type="entry name" value="DUF4439"/>
</dbReference>
<protein>
    <submittedName>
        <fullName evidence="3">DUF4439 domain-containing protein</fullName>
    </submittedName>
</protein>
<dbReference type="InterPro" id="IPR009078">
    <property type="entry name" value="Ferritin-like_SF"/>
</dbReference>
<proteinExistence type="predicted"/>
<dbReference type="RefSeq" id="WP_376983197.1">
    <property type="nucleotide sequence ID" value="NZ_JBHLSV010000044.1"/>
</dbReference>
<evidence type="ECO:0000256" key="1">
    <source>
        <dbReference type="SAM" id="MobiDB-lite"/>
    </source>
</evidence>
<keyword evidence="4" id="KW-1185">Reference proteome</keyword>
<feature type="compositionally biased region" description="Low complexity" evidence="1">
    <location>
        <begin position="106"/>
        <end position="130"/>
    </location>
</feature>
<dbReference type="EMBL" id="JBHLSV010000044">
    <property type="protein sequence ID" value="MFC0676149.1"/>
    <property type="molecule type" value="Genomic_DNA"/>
</dbReference>
<dbReference type="Gene3D" id="1.20.1260.10">
    <property type="match status" value="1"/>
</dbReference>
<dbReference type="InterPro" id="IPR006311">
    <property type="entry name" value="TAT_signal"/>
</dbReference>
<evidence type="ECO:0000313" key="4">
    <source>
        <dbReference type="Proteomes" id="UP001589793"/>
    </source>
</evidence>
<name>A0ABV6RHW6_9MICO</name>
<feature type="domain" description="DUF4439" evidence="2">
    <location>
        <begin position="237"/>
        <end position="350"/>
    </location>
</feature>